<dbReference type="EMBL" id="CM026429">
    <property type="protein sequence ID" value="KAG0564983.1"/>
    <property type="molecule type" value="Genomic_DNA"/>
</dbReference>
<organism evidence="1 2">
    <name type="scientific">Ceratodon purpureus</name>
    <name type="common">Fire moss</name>
    <name type="synonym">Dicranum purpureum</name>
    <dbReference type="NCBI Taxonomy" id="3225"/>
    <lineage>
        <taxon>Eukaryota</taxon>
        <taxon>Viridiplantae</taxon>
        <taxon>Streptophyta</taxon>
        <taxon>Embryophyta</taxon>
        <taxon>Bryophyta</taxon>
        <taxon>Bryophytina</taxon>
        <taxon>Bryopsida</taxon>
        <taxon>Dicranidae</taxon>
        <taxon>Pseudoditrichales</taxon>
        <taxon>Ditrichaceae</taxon>
        <taxon>Ceratodon</taxon>
    </lineage>
</organism>
<keyword evidence="2" id="KW-1185">Reference proteome</keyword>
<sequence>MCTMHKRIASLRGICKDCGTKLSLRVQGSKKTCYVVQATRKVYCLEENQVAGFRQAVYGTNRRPE</sequence>
<proteinExistence type="predicted"/>
<name>A0A8T0H1H6_CERPU</name>
<dbReference type="Proteomes" id="UP000822688">
    <property type="component" value="Chromosome 8"/>
</dbReference>
<accession>A0A8T0H1H6</accession>
<comment type="caution">
    <text evidence="1">The sequence shown here is derived from an EMBL/GenBank/DDBJ whole genome shotgun (WGS) entry which is preliminary data.</text>
</comment>
<dbReference type="AlphaFoldDB" id="A0A8T0H1H6"/>
<reference evidence="1" key="1">
    <citation type="submission" date="2020-06" db="EMBL/GenBank/DDBJ databases">
        <title>WGS assembly of Ceratodon purpureus strain R40.</title>
        <authorList>
            <person name="Carey S.B."/>
            <person name="Jenkins J."/>
            <person name="Shu S."/>
            <person name="Lovell J.T."/>
            <person name="Sreedasyam A."/>
            <person name="Maumus F."/>
            <person name="Tiley G.P."/>
            <person name="Fernandez-Pozo N."/>
            <person name="Barry K."/>
            <person name="Chen C."/>
            <person name="Wang M."/>
            <person name="Lipzen A."/>
            <person name="Daum C."/>
            <person name="Saski C.A."/>
            <person name="Payton A.C."/>
            <person name="Mcbreen J.C."/>
            <person name="Conrad R.E."/>
            <person name="Kollar L.M."/>
            <person name="Olsson S."/>
            <person name="Huttunen S."/>
            <person name="Landis J.B."/>
            <person name="Wickett N.J."/>
            <person name="Johnson M.G."/>
            <person name="Rensing S.A."/>
            <person name="Grimwood J."/>
            <person name="Schmutz J."/>
            <person name="Mcdaniel S.F."/>
        </authorList>
    </citation>
    <scope>NUCLEOTIDE SEQUENCE</scope>
    <source>
        <strain evidence="1">R40</strain>
    </source>
</reference>
<evidence type="ECO:0000313" key="2">
    <source>
        <dbReference type="Proteomes" id="UP000822688"/>
    </source>
</evidence>
<evidence type="ECO:0000313" key="1">
    <source>
        <dbReference type="EMBL" id="KAG0564983.1"/>
    </source>
</evidence>
<gene>
    <name evidence="1" type="ORF">KC19_8G154100</name>
</gene>
<protein>
    <submittedName>
        <fullName evidence="1">Uncharacterized protein</fullName>
    </submittedName>
</protein>